<dbReference type="EMBL" id="JAKEVZ010000017">
    <property type="protein sequence ID" value="MCF1752926.1"/>
    <property type="molecule type" value="Genomic_DNA"/>
</dbReference>
<sequence>MDIYQKIREKAFDGEFEFQMSRSSGPGGQNVNKVNSKVTLVFNIRGSVVLSEEEKNELLVKLANKLDSEGNLQIQSQEKRSQLQNKEIAIAKFYEMISKAFKKRKIRKASKPSRSAIEKRLKEKKIQSERKKIRRGGD</sequence>
<dbReference type="Gene3D" id="3.30.160.20">
    <property type="match status" value="1"/>
</dbReference>
<dbReference type="SUPFAM" id="SSF110916">
    <property type="entry name" value="Peptidyl-tRNA hydrolase domain-like"/>
    <property type="match status" value="1"/>
</dbReference>
<feature type="compositionally biased region" description="Basic and acidic residues" evidence="1">
    <location>
        <begin position="116"/>
        <end position="138"/>
    </location>
</feature>
<reference evidence="3 4" key="1">
    <citation type="submission" date="2022-01" db="EMBL/GenBank/DDBJ databases">
        <title>Mariniradius saccharolyticus sp. nov., isolated from sediment of a river.</title>
        <authorList>
            <person name="Liu H."/>
        </authorList>
    </citation>
    <scope>NUCLEOTIDE SEQUENCE [LARGE SCALE GENOMIC DNA]</scope>
    <source>
        <strain evidence="3 4">RY-2</strain>
    </source>
</reference>
<proteinExistence type="predicted"/>
<dbReference type="PANTHER" id="PTHR47814:SF1">
    <property type="entry name" value="PEPTIDYL-TRNA HYDROLASE ARFB"/>
    <property type="match status" value="1"/>
</dbReference>
<protein>
    <submittedName>
        <fullName evidence="3">Aminoacyl-tRNA hydrolase</fullName>
        <ecNumber evidence="3">3.1.1.29</ecNumber>
    </submittedName>
</protein>
<dbReference type="Pfam" id="PF00472">
    <property type="entry name" value="RF-1"/>
    <property type="match status" value="1"/>
</dbReference>
<evidence type="ECO:0000313" key="4">
    <source>
        <dbReference type="Proteomes" id="UP001201449"/>
    </source>
</evidence>
<evidence type="ECO:0000313" key="3">
    <source>
        <dbReference type="EMBL" id="MCF1752926.1"/>
    </source>
</evidence>
<evidence type="ECO:0000259" key="2">
    <source>
        <dbReference type="PROSITE" id="PS00745"/>
    </source>
</evidence>
<comment type="caution">
    <text evidence="3">The sequence shown here is derived from an EMBL/GenBank/DDBJ whole genome shotgun (WGS) entry which is preliminary data.</text>
</comment>
<feature type="region of interest" description="Disordered" evidence="1">
    <location>
        <begin position="105"/>
        <end position="138"/>
    </location>
</feature>
<name>A0ABS9BZ68_9BACT</name>
<organism evidence="3 4">
    <name type="scientific">Mariniradius sediminis</name>
    <dbReference type="NCBI Taxonomy" id="2909237"/>
    <lineage>
        <taxon>Bacteria</taxon>
        <taxon>Pseudomonadati</taxon>
        <taxon>Bacteroidota</taxon>
        <taxon>Cytophagia</taxon>
        <taxon>Cytophagales</taxon>
        <taxon>Cyclobacteriaceae</taxon>
        <taxon>Mariniradius</taxon>
    </lineage>
</organism>
<dbReference type="InterPro" id="IPR000352">
    <property type="entry name" value="Pep_chain_release_fac_I"/>
</dbReference>
<dbReference type="NCBIfam" id="NF006718">
    <property type="entry name" value="PRK09256.1"/>
    <property type="match status" value="1"/>
</dbReference>
<dbReference type="EC" id="3.1.1.29" evidence="3"/>
<dbReference type="GO" id="GO:0004045">
    <property type="term" value="F:peptidyl-tRNA hydrolase activity"/>
    <property type="evidence" value="ECO:0007669"/>
    <property type="project" value="UniProtKB-EC"/>
</dbReference>
<dbReference type="Proteomes" id="UP001201449">
    <property type="component" value="Unassembled WGS sequence"/>
</dbReference>
<keyword evidence="3" id="KW-0378">Hydrolase</keyword>
<feature type="domain" description="Prokaryotic-type class I peptide chain release factors" evidence="2">
    <location>
        <begin position="22"/>
        <end position="38"/>
    </location>
</feature>
<dbReference type="RefSeq" id="WP_234862758.1">
    <property type="nucleotide sequence ID" value="NZ_JAKEVZ010000017.1"/>
</dbReference>
<dbReference type="PROSITE" id="PS00745">
    <property type="entry name" value="RF_PROK_I"/>
    <property type="match status" value="1"/>
</dbReference>
<evidence type="ECO:0000256" key="1">
    <source>
        <dbReference type="SAM" id="MobiDB-lite"/>
    </source>
</evidence>
<gene>
    <name evidence="3" type="primary">arfB</name>
    <name evidence="3" type="ORF">L0U89_17845</name>
</gene>
<dbReference type="PANTHER" id="PTHR47814">
    <property type="entry name" value="PEPTIDYL-TRNA HYDROLASE ARFB"/>
    <property type="match status" value="1"/>
</dbReference>
<accession>A0ABS9BZ68</accession>
<keyword evidence="4" id="KW-1185">Reference proteome</keyword>